<feature type="transmembrane region" description="Helical" evidence="1">
    <location>
        <begin position="95"/>
        <end position="120"/>
    </location>
</feature>
<evidence type="ECO:0000313" key="3">
    <source>
        <dbReference type="WBParaSite" id="ACRNAN_scaffold155.g31358.t1"/>
    </source>
</evidence>
<name>A0A914CWB9_9BILA</name>
<sequence>MSKHDDESCCGVRIWIYLLSGIFAIAFVFLIGISVVGILNASCTYTYSQGNSYAYNCQNNQLVYYPAIVVLLFFLLVLIWLFISTCTRSRIGYMVFIVVACIFLLMEISGILTFLIFWIISLFHQFSSFNDFTSAIGQTYLSIIITILNSDSESGFKMRIQNPDSESRIRIQNPESEFRI</sequence>
<keyword evidence="1" id="KW-1133">Transmembrane helix</keyword>
<feature type="transmembrane region" description="Helical" evidence="1">
    <location>
        <begin position="12"/>
        <end position="42"/>
    </location>
</feature>
<dbReference type="Proteomes" id="UP000887540">
    <property type="component" value="Unplaced"/>
</dbReference>
<evidence type="ECO:0000256" key="1">
    <source>
        <dbReference type="SAM" id="Phobius"/>
    </source>
</evidence>
<feature type="transmembrane region" description="Helical" evidence="1">
    <location>
        <begin position="132"/>
        <end position="150"/>
    </location>
</feature>
<dbReference type="AlphaFoldDB" id="A0A914CWB9"/>
<keyword evidence="1" id="KW-0472">Membrane</keyword>
<reference evidence="3" key="1">
    <citation type="submission" date="2022-11" db="UniProtKB">
        <authorList>
            <consortium name="WormBaseParasite"/>
        </authorList>
    </citation>
    <scope>IDENTIFICATION</scope>
</reference>
<keyword evidence="1" id="KW-0812">Transmembrane</keyword>
<proteinExistence type="predicted"/>
<organism evidence="2 3">
    <name type="scientific">Acrobeloides nanus</name>
    <dbReference type="NCBI Taxonomy" id="290746"/>
    <lineage>
        <taxon>Eukaryota</taxon>
        <taxon>Metazoa</taxon>
        <taxon>Ecdysozoa</taxon>
        <taxon>Nematoda</taxon>
        <taxon>Chromadorea</taxon>
        <taxon>Rhabditida</taxon>
        <taxon>Tylenchina</taxon>
        <taxon>Cephalobomorpha</taxon>
        <taxon>Cephaloboidea</taxon>
        <taxon>Cephalobidae</taxon>
        <taxon>Acrobeloides</taxon>
    </lineage>
</organism>
<protein>
    <submittedName>
        <fullName evidence="3">Uncharacterized protein</fullName>
    </submittedName>
</protein>
<feature type="transmembrane region" description="Helical" evidence="1">
    <location>
        <begin position="62"/>
        <end position="83"/>
    </location>
</feature>
<dbReference type="WBParaSite" id="ACRNAN_scaffold155.g31358.t1">
    <property type="protein sequence ID" value="ACRNAN_scaffold155.g31358.t1"/>
    <property type="gene ID" value="ACRNAN_scaffold155.g31358"/>
</dbReference>
<keyword evidence="2" id="KW-1185">Reference proteome</keyword>
<accession>A0A914CWB9</accession>
<evidence type="ECO:0000313" key="2">
    <source>
        <dbReference type="Proteomes" id="UP000887540"/>
    </source>
</evidence>